<dbReference type="RefSeq" id="WP_178943249.1">
    <property type="nucleotide sequence ID" value="NZ_JAIWJF010000004.1"/>
</dbReference>
<dbReference type="EMBL" id="JANDJP010000010">
    <property type="protein sequence ID" value="MDF9914285.1"/>
    <property type="molecule type" value="Genomic_DNA"/>
</dbReference>
<sequence length="212" mass="25163">MNRPAFNSKMDSETFHKYYWYKAELEQICRKYKLPNYGTKAELTGYIVQFLEGMPVQNIKSVRKIRRNTTLSLKADQITLNTKLLNSGFSLNNEARIFFCRYFQVEKFSYRKSMGVMMREVEKNADTSATVADLIACLDDDKQKYTENAEEKTYQWNNFVKSFRNDPYNSKFSSQMKVASIIWRILRDSDKEKVYSRELVKENIKSIQKYVK</sequence>
<evidence type="ECO:0000313" key="1">
    <source>
        <dbReference type="EMBL" id="MDF9914285.1"/>
    </source>
</evidence>
<protein>
    <submittedName>
        <fullName evidence="1">SAP domain-containing protein</fullName>
    </submittedName>
</protein>
<name>A0ABT6DB40_9LACO</name>
<keyword evidence="2" id="KW-1185">Reference proteome</keyword>
<gene>
    <name evidence="1" type="ORF">NNA32_08505</name>
</gene>
<dbReference type="Proteomes" id="UP001152867">
    <property type="component" value="Unassembled WGS sequence"/>
</dbReference>
<organism evidence="1 2">
    <name type="scientific">Furfurilactobacillus milii</name>
    <dbReference type="NCBI Taxonomy" id="2888272"/>
    <lineage>
        <taxon>Bacteria</taxon>
        <taxon>Bacillati</taxon>
        <taxon>Bacillota</taxon>
        <taxon>Bacilli</taxon>
        <taxon>Lactobacillales</taxon>
        <taxon>Lactobacillaceae</taxon>
        <taxon>Furfurilactobacillus</taxon>
    </lineage>
</organism>
<dbReference type="Pfam" id="PF18953">
    <property type="entry name" value="SAP_new25"/>
    <property type="match status" value="1"/>
</dbReference>
<reference evidence="1" key="1">
    <citation type="submission" date="2022-06" db="EMBL/GenBank/DDBJ databases">
        <title>Antifungal cultures and metabolites of lactic acid bacteria for use in dairy fermentations.</title>
        <authorList>
            <person name="Zhao Z."/>
            <person name="Gaenzle M."/>
        </authorList>
    </citation>
    <scope>NUCLEOTIDE SEQUENCE</scope>
    <source>
        <strain evidence="1">FUA3126</strain>
    </source>
</reference>
<comment type="caution">
    <text evidence="1">The sequence shown here is derived from an EMBL/GenBank/DDBJ whole genome shotgun (WGS) entry which is preliminary data.</text>
</comment>
<evidence type="ECO:0000313" key="2">
    <source>
        <dbReference type="Proteomes" id="UP001152867"/>
    </source>
</evidence>
<accession>A0ABT6DB40</accession>
<proteinExistence type="predicted"/>